<keyword evidence="4 8" id="KW-0812">Transmembrane</keyword>
<keyword evidence="11" id="KW-1185">Reference proteome</keyword>
<feature type="transmembrane region" description="Helical" evidence="8">
    <location>
        <begin position="72"/>
        <end position="96"/>
    </location>
</feature>
<dbReference type="InterPro" id="IPR024041">
    <property type="entry name" value="NH4_transpt_AmtB-like_dom"/>
</dbReference>
<dbReference type="Pfam" id="PF00909">
    <property type="entry name" value="Ammonium_transp"/>
    <property type="match status" value="1"/>
</dbReference>
<dbReference type="RefSeq" id="XP_028135622.1">
    <property type="nucleotide sequence ID" value="XM_028279821.1"/>
</dbReference>
<protein>
    <submittedName>
        <fullName evidence="12">Ammonium transporter 1</fullName>
    </submittedName>
</protein>
<dbReference type="InterPro" id="IPR029020">
    <property type="entry name" value="Ammonium/urea_transptr"/>
</dbReference>
<evidence type="ECO:0000256" key="8">
    <source>
        <dbReference type="SAM" id="Phobius"/>
    </source>
</evidence>
<feature type="transmembrane region" description="Helical" evidence="8">
    <location>
        <begin position="116"/>
        <end position="136"/>
    </location>
</feature>
<dbReference type="EnsemblMetazoa" id="XM_028279821.2">
    <property type="protein sequence ID" value="XP_028135622.1"/>
    <property type="gene ID" value="LOC114330475"/>
</dbReference>
<keyword evidence="5 8" id="KW-1133">Transmembrane helix</keyword>
<feature type="transmembrane region" description="Helical" evidence="8">
    <location>
        <begin position="185"/>
        <end position="206"/>
    </location>
</feature>
<dbReference type="Gene3D" id="1.10.3430.10">
    <property type="entry name" value="Ammonium transporter AmtB like domains"/>
    <property type="match status" value="1"/>
</dbReference>
<dbReference type="Proteomes" id="UP001652700">
    <property type="component" value="Unplaced"/>
</dbReference>
<keyword evidence="3" id="KW-0813">Transport</keyword>
<evidence type="ECO:0000313" key="11">
    <source>
        <dbReference type="Proteomes" id="UP001652700"/>
    </source>
</evidence>
<organism evidence="12">
    <name type="scientific">Diabrotica virgifera virgifera</name>
    <name type="common">western corn rootworm</name>
    <dbReference type="NCBI Taxonomy" id="50390"/>
    <lineage>
        <taxon>Eukaryota</taxon>
        <taxon>Metazoa</taxon>
        <taxon>Ecdysozoa</taxon>
        <taxon>Arthropoda</taxon>
        <taxon>Hexapoda</taxon>
        <taxon>Insecta</taxon>
        <taxon>Pterygota</taxon>
        <taxon>Neoptera</taxon>
        <taxon>Endopterygota</taxon>
        <taxon>Coleoptera</taxon>
        <taxon>Polyphaga</taxon>
        <taxon>Cucujiformia</taxon>
        <taxon>Chrysomeloidea</taxon>
        <taxon>Chrysomelidae</taxon>
        <taxon>Galerucinae</taxon>
        <taxon>Diabroticina</taxon>
        <taxon>Diabroticites</taxon>
        <taxon>Diabrotica</taxon>
    </lineage>
</organism>
<feature type="transmembrane region" description="Helical" evidence="8">
    <location>
        <begin position="227"/>
        <end position="243"/>
    </location>
</feature>
<comment type="similarity">
    <text evidence="2">Belongs to the ammonia transporter channel (TC 1.A.11.2) family.</text>
</comment>
<evidence type="ECO:0000256" key="7">
    <source>
        <dbReference type="ARBA" id="ARBA00023177"/>
    </source>
</evidence>
<reference evidence="12" key="1">
    <citation type="submission" date="2025-04" db="UniProtKB">
        <authorList>
            <consortium name="RefSeq"/>
        </authorList>
    </citation>
    <scope>IDENTIFICATION</scope>
    <source>
        <tissue evidence="12">Whole insect</tissue>
    </source>
</reference>
<dbReference type="GO" id="GO:0097272">
    <property type="term" value="P:ammonium homeostasis"/>
    <property type="evidence" value="ECO:0007669"/>
    <property type="project" value="TreeGrafter"/>
</dbReference>
<feature type="transmembrane region" description="Helical" evidence="8">
    <location>
        <begin position="298"/>
        <end position="316"/>
    </location>
</feature>
<evidence type="ECO:0000313" key="10">
    <source>
        <dbReference type="EnsemblMetazoa" id="XP_028135622.1"/>
    </source>
</evidence>
<feature type="transmembrane region" description="Helical" evidence="8">
    <location>
        <begin position="36"/>
        <end position="60"/>
    </location>
</feature>
<evidence type="ECO:0000256" key="4">
    <source>
        <dbReference type="ARBA" id="ARBA00022692"/>
    </source>
</evidence>
<dbReference type="PANTHER" id="PTHR11730">
    <property type="entry name" value="AMMONIUM TRANSPORTER"/>
    <property type="match status" value="1"/>
</dbReference>
<feature type="transmembrane region" description="Helical" evidence="8">
    <location>
        <begin position="263"/>
        <end position="286"/>
    </location>
</feature>
<dbReference type="PANTHER" id="PTHR11730:SF6">
    <property type="entry name" value="AMMONIUM TRANSPORTER"/>
    <property type="match status" value="1"/>
</dbReference>
<dbReference type="GeneID" id="114330475"/>
<dbReference type="GO" id="GO:0008519">
    <property type="term" value="F:ammonium channel activity"/>
    <property type="evidence" value="ECO:0007669"/>
    <property type="project" value="InterPro"/>
</dbReference>
<evidence type="ECO:0000256" key="5">
    <source>
        <dbReference type="ARBA" id="ARBA00022989"/>
    </source>
</evidence>
<dbReference type="AlphaFoldDB" id="A0A6P7FKU4"/>
<keyword evidence="7" id="KW-0924">Ammonia transport</keyword>
<dbReference type="SUPFAM" id="SSF111352">
    <property type="entry name" value="Ammonium transporter"/>
    <property type="match status" value="1"/>
</dbReference>
<evidence type="ECO:0000313" key="12">
    <source>
        <dbReference type="RefSeq" id="XP_028135622.1"/>
    </source>
</evidence>
<accession>A0A6P7FKU4</accession>
<evidence type="ECO:0000259" key="9">
    <source>
        <dbReference type="Pfam" id="PF00909"/>
    </source>
</evidence>
<keyword evidence="6 8" id="KW-0472">Membrane</keyword>
<dbReference type="InParanoid" id="A0A6P7FKU4"/>
<feature type="transmembrane region" description="Helical" evidence="8">
    <location>
        <begin position="351"/>
        <end position="370"/>
    </location>
</feature>
<evidence type="ECO:0000256" key="2">
    <source>
        <dbReference type="ARBA" id="ARBA00005887"/>
    </source>
</evidence>
<evidence type="ECO:0000256" key="3">
    <source>
        <dbReference type="ARBA" id="ARBA00022448"/>
    </source>
</evidence>
<sequence length="478" mass="54078">MNITKMFEFTNIDYLEQENDDLIDNWPDSDHIHVNYGYISSFLRIILVLLCRLGFVLVQLGTIPVENVYRIIFYNIFDIGNTVLSYLLLGYMISFGKSSFNGWVGYSSDFSYNLDMAIFGLCASLIGTGQISTFLAGRIHLVCSMFTTFAYTACFQPFLMHWIWNQQGWMKKAIFLDTEVSVQDFGGNLVVHLSSSVIGAIGSIFLGRRLIKVKDVDEHSLSREHSGNTLTGQIFILLGYIAFTLPSPDFEDNREPKNYIANIMLNNVVAFATGILIVSFLHLMIFRKIYNYWTIVRCFQGGLAGTIAVAAAVELYSHLESIVVAAVVSVLFFFVSILIHNSALEDNSNLIASHLIGSFLASFMCPIVAHRANLDSNKKIHIFWQFICILVVLAVTAVFAWLIFLIFDLAKLLRNKEEVLNHRRATILQKFLPKKGTLERLFMIDSKTDHIVPGELNRRQYVIDKTTNTDESRGSVSI</sequence>
<feature type="transmembrane region" description="Helical" evidence="8">
    <location>
        <begin position="382"/>
        <end position="407"/>
    </location>
</feature>
<feature type="transmembrane region" description="Helical" evidence="8">
    <location>
        <begin position="322"/>
        <end position="339"/>
    </location>
</feature>
<feature type="transmembrane region" description="Helical" evidence="8">
    <location>
        <begin position="148"/>
        <end position="165"/>
    </location>
</feature>
<dbReference type="OrthoDB" id="534912at2759"/>
<evidence type="ECO:0000256" key="1">
    <source>
        <dbReference type="ARBA" id="ARBA00004141"/>
    </source>
</evidence>
<name>A0A6P7FKU4_DIAVI</name>
<reference evidence="10" key="2">
    <citation type="submission" date="2025-05" db="UniProtKB">
        <authorList>
            <consortium name="EnsemblMetazoa"/>
        </authorList>
    </citation>
    <scope>IDENTIFICATION</scope>
</reference>
<gene>
    <name evidence="12" type="primary">LOC114330475</name>
</gene>
<comment type="subcellular location">
    <subcellularLocation>
        <location evidence="1">Membrane</location>
        <topology evidence="1">Multi-pass membrane protein</topology>
    </subcellularLocation>
</comment>
<evidence type="ECO:0000256" key="6">
    <source>
        <dbReference type="ARBA" id="ARBA00023136"/>
    </source>
</evidence>
<dbReference type="GO" id="GO:0005886">
    <property type="term" value="C:plasma membrane"/>
    <property type="evidence" value="ECO:0007669"/>
    <property type="project" value="TreeGrafter"/>
</dbReference>
<dbReference type="KEGG" id="dvv:114330475"/>
<proteinExistence type="inferred from homology"/>
<feature type="domain" description="Ammonium transporter AmtB-like" evidence="9">
    <location>
        <begin position="45"/>
        <end position="418"/>
    </location>
</feature>